<feature type="site" description="Important for catalytic activity" evidence="15">
    <location>
        <position position="28"/>
    </location>
</feature>
<protein>
    <recommendedName>
        <fullName evidence="4 10">Transketolase</fullName>
        <ecNumber evidence="3 10">2.2.1.1</ecNumber>
    </recommendedName>
</protein>
<dbReference type="SUPFAM" id="SSF52922">
    <property type="entry name" value="TK C-terminal domain-like"/>
    <property type="match status" value="1"/>
</dbReference>
<dbReference type="GO" id="GO:0004802">
    <property type="term" value="F:transketolase activity"/>
    <property type="evidence" value="ECO:0007669"/>
    <property type="project" value="UniProtKB-UniRule"/>
</dbReference>
<dbReference type="AlphaFoldDB" id="A0A3E2TMH3"/>
<comment type="caution">
    <text evidence="17">The sequence shown here is derived from an EMBL/GenBank/DDBJ whole genome shotgun (WGS) entry which is preliminary data.</text>
</comment>
<comment type="similarity">
    <text evidence="1">Belongs to the transketolase family.</text>
</comment>
<keyword evidence="8 13" id="KW-0786">Thiamine pyrophosphate</keyword>
<feature type="active site" description="Proton donor" evidence="11">
    <location>
        <position position="411"/>
    </location>
</feature>
<evidence type="ECO:0000256" key="13">
    <source>
        <dbReference type="PIRSR" id="PIRSR605478-3"/>
    </source>
</evidence>
<dbReference type="InterPro" id="IPR020826">
    <property type="entry name" value="Transketolase_BS"/>
</dbReference>
<feature type="binding site" evidence="13">
    <location>
        <position position="187"/>
    </location>
    <ligand>
        <name>thiamine diphosphate</name>
        <dbReference type="ChEBI" id="CHEBI:58937"/>
    </ligand>
</feature>
<dbReference type="CDD" id="cd02012">
    <property type="entry name" value="TPP_TK"/>
    <property type="match status" value="1"/>
</dbReference>
<evidence type="ECO:0000256" key="5">
    <source>
        <dbReference type="ARBA" id="ARBA00022679"/>
    </source>
</evidence>
<name>A0A3E2TMH3_9FIRM</name>
<feature type="binding site" evidence="12">
    <location>
        <position position="473"/>
    </location>
    <ligand>
        <name>substrate</name>
    </ligand>
</feature>
<dbReference type="Pfam" id="PF00456">
    <property type="entry name" value="Transketolase_N"/>
    <property type="match status" value="1"/>
</dbReference>
<organism evidence="17 18">
    <name type="scientific">Anaerococcus nagyae</name>
    <dbReference type="NCBI Taxonomy" id="1755241"/>
    <lineage>
        <taxon>Bacteria</taxon>
        <taxon>Bacillati</taxon>
        <taxon>Bacillota</taxon>
        <taxon>Tissierellia</taxon>
        <taxon>Tissierellales</taxon>
        <taxon>Peptoniphilaceae</taxon>
        <taxon>Anaerococcus</taxon>
    </lineage>
</organism>
<feature type="binding site" evidence="13">
    <location>
        <position position="437"/>
    </location>
    <ligand>
        <name>thiamine diphosphate</name>
        <dbReference type="ChEBI" id="CHEBI:58937"/>
    </ligand>
</feature>
<gene>
    <name evidence="17" type="primary">tkt</name>
    <name evidence="17" type="ORF">DXA39_01260</name>
</gene>
<keyword evidence="18" id="KW-1185">Reference proteome</keyword>
<comment type="subunit">
    <text evidence="2">Homodimer.</text>
</comment>
<dbReference type="GO" id="GO:0005829">
    <property type="term" value="C:cytosol"/>
    <property type="evidence" value="ECO:0007669"/>
    <property type="project" value="TreeGrafter"/>
</dbReference>
<dbReference type="SMART" id="SM00861">
    <property type="entry name" value="Transket_pyr"/>
    <property type="match status" value="1"/>
</dbReference>
<dbReference type="EMBL" id="QVEU01000001">
    <property type="protein sequence ID" value="RGB78110.1"/>
    <property type="molecule type" value="Genomic_DNA"/>
</dbReference>
<feature type="binding site" evidence="13">
    <location>
        <position position="158"/>
    </location>
    <ligand>
        <name>thiamine diphosphate</name>
        <dbReference type="ChEBI" id="CHEBI:58937"/>
    </ligand>
</feature>
<dbReference type="InterPro" id="IPR009014">
    <property type="entry name" value="Transketo_C/PFOR_II"/>
</dbReference>
<dbReference type="Pfam" id="PF22613">
    <property type="entry name" value="Transketolase_C_1"/>
    <property type="match status" value="1"/>
</dbReference>
<dbReference type="OrthoDB" id="8732661at2"/>
<dbReference type="InterPro" id="IPR005478">
    <property type="entry name" value="Transketolase_bac-like"/>
</dbReference>
<dbReference type="InterPro" id="IPR029061">
    <property type="entry name" value="THDP-binding"/>
</dbReference>
<dbReference type="GO" id="GO:0046872">
    <property type="term" value="F:metal ion binding"/>
    <property type="evidence" value="ECO:0007669"/>
    <property type="project" value="UniProtKB-KW"/>
</dbReference>
<keyword evidence="7 14" id="KW-0460">Magnesium</keyword>
<dbReference type="PROSITE" id="PS00802">
    <property type="entry name" value="TRANSKETOLASE_2"/>
    <property type="match status" value="1"/>
</dbReference>
<dbReference type="PANTHER" id="PTHR43522">
    <property type="entry name" value="TRANSKETOLASE"/>
    <property type="match status" value="1"/>
</dbReference>
<proteinExistence type="inferred from homology"/>
<feature type="binding site" evidence="13">
    <location>
        <begin position="116"/>
        <end position="118"/>
    </location>
    <ligand>
        <name>thiamine diphosphate</name>
        <dbReference type="ChEBI" id="CHEBI:58937"/>
    </ligand>
</feature>
<evidence type="ECO:0000256" key="6">
    <source>
        <dbReference type="ARBA" id="ARBA00022723"/>
    </source>
</evidence>
<comment type="catalytic activity">
    <reaction evidence="9">
        <text>D-sedoheptulose 7-phosphate + D-glyceraldehyde 3-phosphate = aldehydo-D-ribose 5-phosphate + D-xylulose 5-phosphate</text>
        <dbReference type="Rhea" id="RHEA:10508"/>
        <dbReference type="ChEBI" id="CHEBI:57483"/>
        <dbReference type="ChEBI" id="CHEBI:57737"/>
        <dbReference type="ChEBI" id="CHEBI:58273"/>
        <dbReference type="ChEBI" id="CHEBI:59776"/>
        <dbReference type="EC" id="2.2.1.1"/>
    </reaction>
</comment>
<evidence type="ECO:0000313" key="18">
    <source>
        <dbReference type="Proteomes" id="UP000261011"/>
    </source>
</evidence>
<feature type="binding site" evidence="12">
    <location>
        <position position="469"/>
    </location>
    <ligand>
        <name>substrate</name>
    </ligand>
</feature>
<accession>A0A3E2TMH3</accession>
<evidence type="ECO:0000256" key="14">
    <source>
        <dbReference type="PIRSR" id="PIRSR605478-4"/>
    </source>
</evidence>
<evidence type="ECO:0000256" key="11">
    <source>
        <dbReference type="PIRSR" id="PIRSR605478-1"/>
    </source>
</evidence>
<feature type="binding site" evidence="12">
    <location>
        <position position="262"/>
    </location>
    <ligand>
        <name>substrate</name>
    </ligand>
</feature>
<feature type="domain" description="Transketolase-like pyrimidine-binding" evidence="16">
    <location>
        <begin position="354"/>
        <end position="526"/>
    </location>
</feature>
<dbReference type="Gene3D" id="3.40.50.970">
    <property type="match status" value="2"/>
</dbReference>
<dbReference type="Pfam" id="PF02779">
    <property type="entry name" value="Transket_pyr"/>
    <property type="match status" value="1"/>
</dbReference>
<comment type="cofactor">
    <cofactor evidence="13">
        <name>thiamine diphosphate</name>
        <dbReference type="ChEBI" id="CHEBI:58937"/>
    </cofactor>
    <text evidence="13">Binds 1 thiamine pyrophosphate per subunit. During the reaction, the substrate forms a covalent intermediate with the cofactor.</text>
</comment>
<evidence type="ECO:0000256" key="9">
    <source>
        <dbReference type="ARBA" id="ARBA00049473"/>
    </source>
</evidence>
<feature type="binding site" evidence="12">
    <location>
        <position position="384"/>
    </location>
    <ligand>
        <name>substrate</name>
    </ligand>
</feature>
<feature type="binding site" evidence="12">
    <location>
        <position position="520"/>
    </location>
    <ligand>
        <name>substrate</name>
    </ligand>
</feature>
<evidence type="ECO:0000256" key="1">
    <source>
        <dbReference type="ARBA" id="ARBA00007131"/>
    </source>
</evidence>
<evidence type="ECO:0000256" key="8">
    <source>
        <dbReference type="ARBA" id="ARBA00023052"/>
    </source>
</evidence>
<keyword evidence="6 14" id="KW-0479">Metal-binding</keyword>
<dbReference type="CDD" id="cd07033">
    <property type="entry name" value="TPP_PYR_DXS_TK_like"/>
    <property type="match status" value="1"/>
</dbReference>
<dbReference type="FunFam" id="3.40.50.970:FF:000003">
    <property type="entry name" value="Transketolase"/>
    <property type="match status" value="1"/>
</dbReference>
<dbReference type="FunFam" id="3.40.50.920:FF:000003">
    <property type="entry name" value="Transketolase"/>
    <property type="match status" value="1"/>
</dbReference>
<dbReference type="InterPro" id="IPR033247">
    <property type="entry name" value="Transketolase_fam"/>
</dbReference>
<feature type="binding site" evidence="13">
    <location>
        <position position="262"/>
    </location>
    <ligand>
        <name>thiamine diphosphate</name>
        <dbReference type="ChEBI" id="CHEBI:58937"/>
    </ligand>
</feature>
<evidence type="ECO:0000313" key="17">
    <source>
        <dbReference type="EMBL" id="RGB78110.1"/>
    </source>
</evidence>
<dbReference type="EC" id="2.2.1.1" evidence="3 10"/>
<evidence type="ECO:0000256" key="7">
    <source>
        <dbReference type="ARBA" id="ARBA00022842"/>
    </source>
</evidence>
<evidence type="ECO:0000256" key="10">
    <source>
        <dbReference type="NCBIfam" id="TIGR00232"/>
    </source>
</evidence>
<dbReference type="NCBIfam" id="TIGR00232">
    <property type="entry name" value="tktlase_bact"/>
    <property type="match status" value="1"/>
</dbReference>
<evidence type="ECO:0000256" key="3">
    <source>
        <dbReference type="ARBA" id="ARBA00013152"/>
    </source>
</evidence>
<feature type="site" description="Important for catalytic activity" evidence="15">
    <location>
        <position position="262"/>
    </location>
</feature>
<feature type="binding site" evidence="14">
    <location>
        <position position="187"/>
    </location>
    <ligand>
        <name>Mg(2+)</name>
        <dbReference type="ChEBI" id="CHEBI:18420"/>
    </ligand>
</feature>
<evidence type="ECO:0000256" key="12">
    <source>
        <dbReference type="PIRSR" id="PIRSR605478-2"/>
    </source>
</evidence>
<dbReference type="InterPro" id="IPR005474">
    <property type="entry name" value="Transketolase_N"/>
</dbReference>
<evidence type="ECO:0000259" key="16">
    <source>
        <dbReference type="SMART" id="SM00861"/>
    </source>
</evidence>
<dbReference type="RefSeq" id="WP_117520316.1">
    <property type="nucleotide sequence ID" value="NZ_AP031484.1"/>
</dbReference>
<dbReference type="Proteomes" id="UP000261011">
    <property type="component" value="Unassembled WGS sequence"/>
</dbReference>
<dbReference type="InterPro" id="IPR005475">
    <property type="entry name" value="Transketolase-like_Pyr-bd"/>
</dbReference>
<dbReference type="GO" id="GO:0006098">
    <property type="term" value="P:pentose-phosphate shunt"/>
    <property type="evidence" value="ECO:0007669"/>
    <property type="project" value="TreeGrafter"/>
</dbReference>
<comment type="cofactor">
    <cofactor evidence="14">
        <name>Mg(2+)</name>
        <dbReference type="ChEBI" id="CHEBI:18420"/>
    </cofactor>
    <text evidence="14">Binds 1 Mg(2+) ion per subunit. Can also utilize other divalent metal cations, such as Ca(2+), Mn(2+) and Co(2+).</text>
</comment>
<feature type="binding site" evidence="12">
    <location>
        <position position="28"/>
    </location>
    <ligand>
        <name>substrate</name>
    </ligand>
</feature>
<evidence type="ECO:0000256" key="2">
    <source>
        <dbReference type="ARBA" id="ARBA00011738"/>
    </source>
</evidence>
<feature type="binding site" evidence="14">
    <location>
        <position position="189"/>
    </location>
    <ligand>
        <name>Mg(2+)</name>
        <dbReference type="ChEBI" id="CHEBI:18420"/>
    </ligand>
</feature>
<sequence length="665" mass="73888">MFNNDDNRAISAIRSLSIAQIEAANSGHPGLPMGAAPMAYVLWNKFLKANPKNSSWFDRDRFVLAAGHGSALIYSLLHLTGYDVSLDNLKKFRQLHSNTAGHPERGHIDGVEVTTGPLGQGIAQAVGLAIAEKHMAALYNKEDAQIIDHYTYALCGDGDLMEGVSYEAMSLAGHLNLSKLIVLYDSNDVCLDGATNTTFSEDMKKRAEALNWNYIFVDDGRDLDKIYEAINHAKGNWHGPTIIEIKTVIGYGSTNQGTNKVHGAPIGAEDFKRAKEIYEWNEDDFSIPEDIYKTFEEGIAHTGSKENQKWDELLEFYKENYREDYNNLMAGINRELPENFMDEVRKYSSEDKALATRASNGEIIQDLAKITPNFWAGSADLFSSNKTNIKDTIAFTDRTPEGRNIYYGVREFAMAAIGNGIMAHGGSWHHVSTFFVFTDYLKPAIRLSALSKLPLTYVMTHDSIAVGEDGPTHEPIDQLAMIRAIPNTIMLRPADANETRLAWEIALESKESPVVMALTRQSISNLKETENINDIEKGAYIISDAKGTPDLILIATGSEVELALESKKLLQKDGKNVRVVSMPSMELFRKQDEAYRQEVLPKEVKNKVSIEMATTFGWAEWTGSDGLNIGIDSFGLSGKGNEVTAEFGFTPEKISEKINDKYYKA</sequence>
<evidence type="ECO:0000256" key="4">
    <source>
        <dbReference type="ARBA" id="ARBA00016662"/>
    </source>
</evidence>
<feature type="binding site" evidence="14">
    <location>
        <position position="157"/>
    </location>
    <ligand>
        <name>Mg(2+)</name>
        <dbReference type="ChEBI" id="CHEBI:18420"/>
    </ligand>
</feature>
<feature type="binding site" evidence="12">
    <location>
        <position position="357"/>
    </location>
    <ligand>
        <name>substrate</name>
    </ligand>
</feature>
<dbReference type="SUPFAM" id="SSF52518">
    <property type="entry name" value="Thiamin diphosphate-binding fold (THDP-binding)"/>
    <property type="match status" value="2"/>
</dbReference>
<dbReference type="InterPro" id="IPR055152">
    <property type="entry name" value="Transketolase-like_C_2"/>
</dbReference>
<evidence type="ECO:0000256" key="15">
    <source>
        <dbReference type="PIRSR" id="PIRSR605478-5"/>
    </source>
</evidence>
<dbReference type="FunFam" id="3.40.50.970:FF:000004">
    <property type="entry name" value="Transketolase"/>
    <property type="match status" value="1"/>
</dbReference>
<dbReference type="PANTHER" id="PTHR43522:SF2">
    <property type="entry name" value="TRANSKETOLASE 1-RELATED"/>
    <property type="match status" value="1"/>
</dbReference>
<feature type="binding site" evidence="13">
    <location>
        <position position="68"/>
    </location>
    <ligand>
        <name>thiamine diphosphate</name>
        <dbReference type="ChEBI" id="CHEBI:58937"/>
    </ligand>
</feature>
<keyword evidence="5 17" id="KW-0808">Transferase</keyword>
<feature type="binding site" evidence="12">
    <location>
        <position position="461"/>
    </location>
    <ligand>
        <name>substrate</name>
    </ligand>
</feature>
<dbReference type="Gene3D" id="3.40.50.920">
    <property type="match status" value="1"/>
</dbReference>
<reference evidence="17 18" key="1">
    <citation type="submission" date="2018-08" db="EMBL/GenBank/DDBJ databases">
        <title>A genome reference for cultivated species of the human gut microbiota.</title>
        <authorList>
            <person name="Zou Y."/>
            <person name="Xue W."/>
            <person name="Luo G."/>
        </authorList>
    </citation>
    <scope>NUCLEOTIDE SEQUENCE [LARGE SCALE GENOMIC DNA]</scope>
    <source>
        <strain evidence="17 18">OF01-3</strain>
    </source>
</reference>